<keyword evidence="3" id="KW-1185">Reference proteome</keyword>
<accession>A0A1H3RWK7</accession>
<keyword evidence="1" id="KW-1133">Transmembrane helix</keyword>
<feature type="transmembrane region" description="Helical" evidence="1">
    <location>
        <begin position="117"/>
        <end position="136"/>
    </location>
</feature>
<dbReference type="Proteomes" id="UP000199663">
    <property type="component" value="Unassembled WGS sequence"/>
</dbReference>
<evidence type="ECO:0000256" key="1">
    <source>
        <dbReference type="SAM" id="Phobius"/>
    </source>
</evidence>
<dbReference type="Gene3D" id="1.20.1260.100">
    <property type="entry name" value="TspO/MBR protein"/>
    <property type="match status" value="1"/>
</dbReference>
<dbReference type="EMBL" id="FNQC01000009">
    <property type="protein sequence ID" value="SDZ29641.1"/>
    <property type="molecule type" value="Genomic_DNA"/>
</dbReference>
<sequence length="271" mass="30380">MNQTAAISSKKTFALLVLNTITFFGMLFLNFAAGTGKIGGNSIGEVSDQYNTLISPSGYAFSIWGLIYLMLFGFVAYQWYGFFNNRNLESLEKGSIWFSVSNIANGSWIVAWANIELGLSVMIMAVLLFSLIQLVLKLKLEIWDAPLRIIFFVWWPICIYIGWVILASVLNVAVWLKSVNALDEVISPEFWAVLMISIATMVYLFLIQKRNMREAALVGVWGLLAISHQQWEANQTVVWASLLASGILLLFSGIHAAKNYSTLPFLNLKKN</sequence>
<feature type="transmembrane region" description="Helical" evidence="1">
    <location>
        <begin position="190"/>
        <end position="207"/>
    </location>
</feature>
<dbReference type="PANTHER" id="PTHR33802">
    <property type="entry name" value="SI:CH211-161H7.5-RELATED"/>
    <property type="match status" value="1"/>
</dbReference>
<reference evidence="2 3" key="1">
    <citation type="submission" date="2016-10" db="EMBL/GenBank/DDBJ databases">
        <authorList>
            <person name="Varghese N."/>
            <person name="Submissions S."/>
        </authorList>
    </citation>
    <scope>NUCLEOTIDE SEQUENCE [LARGE SCALE GENOMIC DNA]</scope>
    <source>
        <strain evidence="2 3">DSM 17997</strain>
    </source>
</reference>
<protein>
    <recommendedName>
        <fullName evidence="4">Tryptophan-rich sensory protein</fullName>
    </recommendedName>
</protein>
<comment type="caution">
    <text evidence="2">The sequence shown here is derived from an EMBL/GenBank/DDBJ whole genome shotgun (WGS) entry which is preliminary data.</text>
</comment>
<dbReference type="InterPro" id="IPR038330">
    <property type="entry name" value="TspO/MBR-related_sf"/>
</dbReference>
<keyword evidence="1" id="KW-0472">Membrane</keyword>
<dbReference type="PANTHER" id="PTHR33802:SF1">
    <property type="entry name" value="XK-RELATED PROTEIN"/>
    <property type="match status" value="1"/>
</dbReference>
<evidence type="ECO:0000313" key="3">
    <source>
        <dbReference type="Proteomes" id="UP000199663"/>
    </source>
</evidence>
<evidence type="ECO:0000313" key="2">
    <source>
        <dbReference type="EMBL" id="SDZ29641.1"/>
    </source>
</evidence>
<proteinExistence type="predicted"/>
<feature type="transmembrane region" description="Helical" evidence="1">
    <location>
        <begin position="148"/>
        <end position="170"/>
    </location>
</feature>
<organism evidence="2 3">
    <name type="scientific">Rhodonellum ikkaensis</name>
    <dbReference type="NCBI Taxonomy" id="336829"/>
    <lineage>
        <taxon>Bacteria</taxon>
        <taxon>Pseudomonadati</taxon>
        <taxon>Bacteroidota</taxon>
        <taxon>Cytophagia</taxon>
        <taxon>Cytophagales</taxon>
        <taxon>Cytophagaceae</taxon>
        <taxon>Rhodonellum</taxon>
    </lineage>
</organism>
<name>A0A1H3RWK7_9BACT</name>
<feature type="transmembrane region" description="Helical" evidence="1">
    <location>
        <begin position="94"/>
        <end position="111"/>
    </location>
</feature>
<keyword evidence="1" id="KW-0812">Transmembrane</keyword>
<gene>
    <name evidence="2" type="ORF">SAMN05444412_109151</name>
</gene>
<dbReference type="RefSeq" id="WP_019598328.1">
    <property type="nucleotide sequence ID" value="NZ_FNQC01000009.1"/>
</dbReference>
<feature type="transmembrane region" description="Helical" evidence="1">
    <location>
        <begin position="59"/>
        <end position="82"/>
    </location>
</feature>
<feature type="transmembrane region" description="Helical" evidence="1">
    <location>
        <begin position="12"/>
        <end position="33"/>
    </location>
</feature>
<evidence type="ECO:0008006" key="4">
    <source>
        <dbReference type="Google" id="ProtNLM"/>
    </source>
</evidence>
<feature type="transmembrane region" description="Helical" evidence="1">
    <location>
        <begin position="237"/>
        <end position="257"/>
    </location>
</feature>